<dbReference type="SUPFAM" id="SSF52402">
    <property type="entry name" value="Adenine nucleotide alpha hydrolases-like"/>
    <property type="match status" value="1"/>
</dbReference>
<dbReference type="Pfam" id="PF00582">
    <property type="entry name" value="Usp"/>
    <property type="match status" value="1"/>
</dbReference>
<dbReference type="RefSeq" id="WP_169497470.1">
    <property type="nucleotide sequence ID" value="NZ_JABBFZ010000004.1"/>
</dbReference>
<dbReference type="CDD" id="cd00293">
    <property type="entry name" value="USP-like"/>
    <property type="match status" value="1"/>
</dbReference>
<feature type="domain" description="UspA" evidence="2">
    <location>
        <begin position="1"/>
        <end position="146"/>
    </location>
</feature>
<protein>
    <submittedName>
        <fullName evidence="3">Universal stress protein</fullName>
    </submittedName>
</protein>
<comment type="similarity">
    <text evidence="1">Belongs to the universal stress protein A family.</text>
</comment>
<dbReference type="Gene3D" id="3.40.50.620">
    <property type="entry name" value="HUPs"/>
    <property type="match status" value="1"/>
</dbReference>
<dbReference type="InterPro" id="IPR006015">
    <property type="entry name" value="Universal_stress_UspA"/>
</dbReference>
<dbReference type="PANTHER" id="PTHR46268:SF6">
    <property type="entry name" value="UNIVERSAL STRESS PROTEIN UP12"/>
    <property type="match status" value="1"/>
</dbReference>
<dbReference type="EMBL" id="JABBFZ010000004">
    <property type="protein sequence ID" value="NML31199.1"/>
    <property type="molecule type" value="Genomic_DNA"/>
</dbReference>
<evidence type="ECO:0000259" key="2">
    <source>
        <dbReference type="Pfam" id="PF00582"/>
    </source>
</evidence>
<dbReference type="PANTHER" id="PTHR46268">
    <property type="entry name" value="STRESS RESPONSE PROTEIN NHAX"/>
    <property type="match status" value="1"/>
</dbReference>
<evidence type="ECO:0000313" key="4">
    <source>
        <dbReference type="Proteomes" id="UP000583127"/>
    </source>
</evidence>
<name>A0A7X9X4B4_9BURK</name>
<comment type="caution">
    <text evidence="3">The sequence shown here is derived from an EMBL/GenBank/DDBJ whole genome shotgun (WGS) entry which is preliminary data.</text>
</comment>
<organism evidence="3 4">
    <name type="scientific">Paraburkholderia antibiotica</name>
    <dbReference type="NCBI Taxonomy" id="2728839"/>
    <lineage>
        <taxon>Bacteria</taxon>
        <taxon>Pseudomonadati</taxon>
        <taxon>Pseudomonadota</taxon>
        <taxon>Betaproteobacteria</taxon>
        <taxon>Burkholderiales</taxon>
        <taxon>Burkholderiaceae</taxon>
        <taxon>Paraburkholderia</taxon>
    </lineage>
</organism>
<accession>A0A7X9X4B4</accession>
<dbReference type="Proteomes" id="UP000583127">
    <property type="component" value="Unassembled WGS sequence"/>
</dbReference>
<evidence type="ECO:0000313" key="3">
    <source>
        <dbReference type="EMBL" id="NML31199.1"/>
    </source>
</evidence>
<dbReference type="AlphaFoldDB" id="A0A7X9X4B4"/>
<gene>
    <name evidence="3" type="ORF">HHL14_10170</name>
</gene>
<keyword evidence="4" id="KW-1185">Reference proteome</keyword>
<dbReference type="InterPro" id="IPR006016">
    <property type="entry name" value="UspA"/>
</dbReference>
<reference evidence="3 4" key="1">
    <citation type="submission" date="2020-04" db="EMBL/GenBank/DDBJ databases">
        <title>Paraburkholderia sp. G-4-1-8 isolated from soil.</title>
        <authorList>
            <person name="Dahal R.H."/>
        </authorList>
    </citation>
    <scope>NUCLEOTIDE SEQUENCE [LARGE SCALE GENOMIC DNA]</scope>
    <source>
        <strain evidence="3 4">G-4-1-8</strain>
    </source>
</reference>
<proteinExistence type="inferred from homology"/>
<sequence length="169" mass="17861">MYRNILVALDGGSASKRALEEVLGLAALTKAVVHPLYVVDKTPLFSYAGYYDPITLIDALRRDGRAVLGAAERACASAEVECRAEMVESNSLSDDVASAVLRHAQRVRADLIVMGTHGRRGVRRLVIGSVAEQVLRLARCPVLLIRAEGTHASAAAQVAGQPASSRGGA</sequence>
<evidence type="ECO:0000256" key="1">
    <source>
        <dbReference type="ARBA" id="ARBA00008791"/>
    </source>
</evidence>
<dbReference type="InterPro" id="IPR014729">
    <property type="entry name" value="Rossmann-like_a/b/a_fold"/>
</dbReference>
<dbReference type="PRINTS" id="PR01438">
    <property type="entry name" value="UNVRSLSTRESS"/>
</dbReference>